<evidence type="ECO:0000313" key="3">
    <source>
        <dbReference type="EMBL" id="KAF7172581.1"/>
    </source>
</evidence>
<dbReference type="Proteomes" id="UP000662466">
    <property type="component" value="Unassembled WGS sequence"/>
</dbReference>
<name>A0A8H6QIM5_9EURO</name>
<reference evidence="3" key="1">
    <citation type="submission" date="2020-06" db="EMBL/GenBank/DDBJ databases">
        <title>Draft genome sequences of strains closely related to Aspergillus parafelis and Aspergillus hiratsukae.</title>
        <authorList>
            <person name="Dos Santos R.A.C."/>
            <person name="Rivero-Menendez O."/>
            <person name="Steenwyk J.L."/>
            <person name="Mead M.E."/>
            <person name="Goldman G.H."/>
            <person name="Alastruey-Izquierdo A."/>
            <person name="Rokas A."/>
        </authorList>
    </citation>
    <scope>NUCLEOTIDE SEQUENCE</scope>
    <source>
        <strain evidence="2">CNM-CM5793</strain>
        <strain evidence="3">CNM-CM6106</strain>
    </source>
</reference>
<evidence type="ECO:0000313" key="2">
    <source>
        <dbReference type="EMBL" id="KAF7134200.1"/>
    </source>
</evidence>
<organism evidence="3 5">
    <name type="scientific">Aspergillus hiratsukae</name>
    <dbReference type="NCBI Taxonomy" id="1194566"/>
    <lineage>
        <taxon>Eukaryota</taxon>
        <taxon>Fungi</taxon>
        <taxon>Dikarya</taxon>
        <taxon>Ascomycota</taxon>
        <taxon>Pezizomycotina</taxon>
        <taxon>Eurotiomycetes</taxon>
        <taxon>Eurotiomycetidae</taxon>
        <taxon>Eurotiales</taxon>
        <taxon>Aspergillaceae</taxon>
        <taxon>Aspergillus</taxon>
        <taxon>Aspergillus subgen. Fumigati</taxon>
    </lineage>
</organism>
<dbReference type="EMBL" id="JACBAF010001847">
    <property type="protein sequence ID" value="KAF7172581.1"/>
    <property type="molecule type" value="Genomic_DNA"/>
</dbReference>
<dbReference type="Proteomes" id="UP000630445">
    <property type="component" value="Unassembled WGS sequence"/>
</dbReference>
<proteinExistence type="predicted"/>
<dbReference type="EMBL" id="JACBAD010001749">
    <property type="protein sequence ID" value="KAF7134200.1"/>
    <property type="molecule type" value="Genomic_DNA"/>
</dbReference>
<sequence>MQFSAILSVATALAAMTPTVLGADFTFKKAAYTDCSWNKLGPEHAGYRGSCIGLFDTDHGIKVTSIASGCKIRGFQSGNCEGSSVIAFSSLQCHALRKPDYSYDIWSLRLDC</sequence>
<evidence type="ECO:0000256" key="1">
    <source>
        <dbReference type="SAM" id="SignalP"/>
    </source>
</evidence>
<evidence type="ECO:0000313" key="4">
    <source>
        <dbReference type="Proteomes" id="UP000630445"/>
    </source>
</evidence>
<feature type="chain" id="PRO_5036266751" evidence="1">
    <location>
        <begin position="23"/>
        <end position="112"/>
    </location>
</feature>
<comment type="caution">
    <text evidence="3">The sequence shown here is derived from an EMBL/GenBank/DDBJ whole genome shotgun (WGS) entry which is preliminary data.</text>
</comment>
<protein>
    <submittedName>
        <fullName evidence="3">Uncharacterized protein</fullName>
    </submittedName>
</protein>
<evidence type="ECO:0000313" key="5">
    <source>
        <dbReference type="Proteomes" id="UP000662466"/>
    </source>
</evidence>
<feature type="signal peptide" evidence="1">
    <location>
        <begin position="1"/>
        <end position="22"/>
    </location>
</feature>
<accession>A0A8H6QIM5</accession>
<keyword evidence="4" id="KW-1185">Reference proteome</keyword>
<dbReference type="AlphaFoldDB" id="A0A8H6QIM5"/>
<keyword evidence="1" id="KW-0732">Signal</keyword>
<gene>
    <name evidence="2" type="ORF">CNMCM5793_005928</name>
    <name evidence="3" type="ORF">CNMCM6106_006757</name>
</gene>